<evidence type="ECO:0000313" key="5">
    <source>
        <dbReference type="Proteomes" id="UP000256486"/>
    </source>
</evidence>
<evidence type="ECO:0000256" key="1">
    <source>
        <dbReference type="ARBA" id="ARBA00023125"/>
    </source>
</evidence>
<feature type="region of interest" description="Disordered" evidence="2">
    <location>
        <begin position="73"/>
        <end position="99"/>
    </location>
</feature>
<accession>A0A3E0VIZ2</accession>
<dbReference type="Proteomes" id="UP000256486">
    <property type="component" value="Unassembled WGS sequence"/>
</dbReference>
<proteinExistence type="predicted"/>
<dbReference type="InterPro" id="IPR010982">
    <property type="entry name" value="Lambda_DNA-bd_dom_sf"/>
</dbReference>
<dbReference type="GO" id="GO:0003677">
    <property type="term" value="F:DNA binding"/>
    <property type="evidence" value="ECO:0007669"/>
    <property type="project" value="UniProtKB-KW"/>
</dbReference>
<evidence type="ECO:0000259" key="3">
    <source>
        <dbReference type="PROSITE" id="PS50943"/>
    </source>
</evidence>
<name>A0A3E0VIZ2_9MICO</name>
<dbReference type="SUPFAM" id="SSF51182">
    <property type="entry name" value="RmlC-like cupins"/>
    <property type="match status" value="1"/>
</dbReference>
<dbReference type="AlphaFoldDB" id="A0A3E0VIZ2"/>
<evidence type="ECO:0000256" key="2">
    <source>
        <dbReference type="SAM" id="MobiDB-lite"/>
    </source>
</evidence>
<organism evidence="4 5">
    <name type="scientific">Subtercola boreus</name>
    <dbReference type="NCBI Taxonomy" id="120213"/>
    <lineage>
        <taxon>Bacteria</taxon>
        <taxon>Bacillati</taxon>
        <taxon>Actinomycetota</taxon>
        <taxon>Actinomycetes</taxon>
        <taxon>Micrococcales</taxon>
        <taxon>Microbacteriaceae</taxon>
        <taxon>Subtercola</taxon>
    </lineage>
</organism>
<dbReference type="PROSITE" id="PS50943">
    <property type="entry name" value="HTH_CROC1"/>
    <property type="match status" value="1"/>
</dbReference>
<reference evidence="4 5" key="1">
    <citation type="submission" date="2017-04" db="EMBL/GenBank/DDBJ databases">
        <title>Comparative genome analysis of Subtercola boreus.</title>
        <authorList>
            <person name="Cho Y.-J."/>
            <person name="Cho A."/>
            <person name="Kim O.-S."/>
            <person name="Lee J.-I."/>
        </authorList>
    </citation>
    <scope>NUCLEOTIDE SEQUENCE [LARGE SCALE GENOMIC DNA]</scope>
    <source>
        <strain evidence="4 5">K300</strain>
    </source>
</reference>
<dbReference type="PANTHER" id="PTHR46797:SF1">
    <property type="entry name" value="METHYLPHOSPHONATE SYNTHASE"/>
    <property type="match status" value="1"/>
</dbReference>
<protein>
    <recommendedName>
        <fullName evidence="3">HTH cro/C1-type domain-containing protein</fullName>
    </recommendedName>
</protein>
<dbReference type="Gene3D" id="1.10.260.40">
    <property type="entry name" value="lambda repressor-like DNA-binding domains"/>
    <property type="match status" value="1"/>
</dbReference>
<dbReference type="GO" id="GO:0005829">
    <property type="term" value="C:cytosol"/>
    <property type="evidence" value="ECO:0007669"/>
    <property type="project" value="TreeGrafter"/>
</dbReference>
<evidence type="ECO:0000313" key="4">
    <source>
        <dbReference type="EMBL" id="RFA09916.1"/>
    </source>
</evidence>
<dbReference type="PANTHER" id="PTHR46797">
    <property type="entry name" value="HTH-TYPE TRANSCRIPTIONAL REGULATOR"/>
    <property type="match status" value="1"/>
</dbReference>
<dbReference type="EMBL" id="NBWZ01000001">
    <property type="protein sequence ID" value="RFA09916.1"/>
    <property type="molecule type" value="Genomic_DNA"/>
</dbReference>
<dbReference type="Pfam" id="PF01381">
    <property type="entry name" value="HTH_3"/>
    <property type="match status" value="1"/>
</dbReference>
<dbReference type="InterPro" id="IPR011051">
    <property type="entry name" value="RmlC_Cupin_sf"/>
</dbReference>
<dbReference type="Gene3D" id="2.60.120.10">
    <property type="entry name" value="Jelly Rolls"/>
    <property type="match status" value="1"/>
</dbReference>
<sequence>MSIVNDHELRLGRIIHDRRKDRGLRLVQVAEATGLSHSFLSQLERGKTRASMRSLFAIANALDTTQEELLAASSLPGDDDSHGAPSAQLAAESPQRRGAEPSARLLMHAGSAIDVTEFIDLPTEHGAFFQHPRPELIYVVRGQVEFQMRQQENSPVTSMMLQERNSVLCPGNFLHRYRSVGTAQTVALMIHYDG</sequence>
<keyword evidence="1" id="KW-0238">DNA-binding</keyword>
<dbReference type="CDD" id="cd02208">
    <property type="entry name" value="cupin_RmlC-like"/>
    <property type="match status" value="1"/>
</dbReference>
<dbReference type="InterPro" id="IPR001387">
    <property type="entry name" value="Cro/C1-type_HTH"/>
</dbReference>
<comment type="caution">
    <text evidence="4">The sequence shown here is derived from an EMBL/GenBank/DDBJ whole genome shotgun (WGS) entry which is preliminary data.</text>
</comment>
<dbReference type="InterPro" id="IPR014710">
    <property type="entry name" value="RmlC-like_jellyroll"/>
</dbReference>
<dbReference type="SUPFAM" id="SSF47413">
    <property type="entry name" value="lambda repressor-like DNA-binding domains"/>
    <property type="match status" value="1"/>
</dbReference>
<dbReference type="InterPro" id="IPR050807">
    <property type="entry name" value="TransReg_Diox_bact_type"/>
</dbReference>
<keyword evidence="5" id="KW-1185">Reference proteome</keyword>
<dbReference type="OrthoDB" id="9814751at2"/>
<dbReference type="CDD" id="cd00093">
    <property type="entry name" value="HTH_XRE"/>
    <property type="match status" value="1"/>
</dbReference>
<gene>
    <name evidence="4" type="ORF">B7R54_12410</name>
</gene>
<dbReference type="GO" id="GO:0003700">
    <property type="term" value="F:DNA-binding transcription factor activity"/>
    <property type="evidence" value="ECO:0007669"/>
    <property type="project" value="TreeGrafter"/>
</dbReference>
<feature type="domain" description="HTH cro/C1-type" evidence="3">
    <location>
        <begin position="15"/>
        <end position="69"/>
    </location>
</feature>
<dbReference type="RefSeq" id="WP_116415316.1">
    <property type="nucleotide sequence ID" value="NZ_NBWZ01000001.1"/>
</dbReference>
<dbReference type="SMART" id="SM00530">
    <property type="entry name" value="HTH_XRE"/>
    <property type="match status" value="1"/>
</dbReference>